<dbReference type="InterPro" id="IPR023828">
    <property type="entry name" value="Peptidase_S8_Ser-AS"/>
</dbReference>
<evidence type="ECO:0000256" key="1">
    <source>
        <dbReference type="ARBA" id="ARBA00011073"/>
    </source>
</evidence>
<dbReference type="InterPro" id="IPR051048">
    <property type="entry name" value="Peptidase_S8/S53_subtilisin"/>
</dbReference>
<feature type="active site" description="Charge relay system" evidence="5">
    <location>
        <position position="220"/>
    </location>
</feature>
<evidence type="ECO:0000256" key="7">
    <source>
        <dbReference type="SAM" id="SignalP"/>
    </source>
</evidence>
<keyword evidence="4 5" id="KW-0720">Serine protease</keyword>
<feature type="chain" id="PRO_5046346044" evidence="7">
    <location>
        <begin position="30"/>
        <end position="1376"/>
    </location>
</feature>
<keyword evidence="7" id="KW-0732">Signal</keyword>
<dbReference type="Gene3D" id="2.60.40.1120">
    <property type="entry name" value="Carboxypeptidase-like, regulatory domain"/>
    <property type="match status" value="3"/>
</dbReference>
<dbReference type="Proteomes" id="UP000625527">
    <property type="component" value="Unassembled WGS sequence"/>
</dbReference>
<evidence type="ECO:0000256" key="3">
    <source>
        <dbReference type="ARBA" id="ARBA00022801"/>
    </source>
</evidence>
<dbReference type="SUPFAM" id="SSF63825">
    <property type="entry name" value="YWTD domain"/>
    <property type="match status" value="1"/>
</dbReference>
<evidence type="ECO:0000256" key="5">
    <source>
        <dbReference type="PROSITE-ProRule" id="PRU01240"/>
    </source>
</evidence>
<dbReference type="PROSITE" id="PS51892">
    <property type="entry name" value="SUBTILASE"/>
    <property type="match status" value="1"/>
</dbReference>
<dbReference type="Pfam" id="PF13620">
    <property type="entry name" value="CarboxypepD_reg"/>
    <property type="match status" value="2"/>
</dbReference>
<evidence type="ECO:0000256" key="4">
    <source>
        <dbReference type="ARBA" id="ARBA00022825"/>
    </source>
</evidence>
<keyword evidence="2 5" id="KW-0645">Protease</keyword>
<dbReference type="PANTHER" id="PTHR43399">
    <property type="entry name" value="SUBTILISIN-RELATED"/>
    <property type="match status" value="1"/>
</dbReference>
<dbReference type="InterPro" id="IPR015500">
    <property type="entry name" value="Peptidase_S8_subtilisin-rel"/>
</dbReference>
<dbReference type="InterPro" id="IPR011042">
    <property type="entry name" value="6-blade_b-propeller_TolB-like"/>
</dbReference>
<sequence>MHLTHLPARRRAAAALALAGLVATVGVVAQPAAARPPQPAHHQKLTAQVEHTLEETPRSDFWVRFSDKPDLSAAASVRDWGERGRAVVAALQDTAQASQADVVAELEAAGVGYESYWLTNAVLVRDGNLALAERLAAEPAVLQIRHTETFSTGDPAPGDEADTNRTDEDPNGAGTTDEATEPTASDAATEGPEWGVRSIGAPAVWSQGITGRGIVIANIDSGVEALHPTLAWSYRGTQPDGTIDNDYSFLDLTGECGGTPCDPHGHGTHTMGTIVGDDHQGNQVGVAPGARWIAANGCATCSDADLIASGEWILQPTRADGSDPDPAMRPHIVNNSWGTLIPSDNPWFSDIIRSWDAAGIFSVWSNGNNAAGGQCRTAGAPGSTPEAYSVGSYGEDGSIAWASSRGPGAGGETKPNIAAPGYLVRSSLPGGKYGILSGTSMAAPHVTGTVALLWSASPHLIGDIEGTKRLLDQTAADVEDTSCGGTAADNNVWGEGALNAAALIAATRGGTATATVSGAVSDADGEPLAARVLVDGPVDREIVAGADGRFSVDVTPGRYTVTATHHGHAGASSTVGVTDAGATADLSLAATPTETVSGRIEDATGRSLDAATVTLLADDARPAAATTSQGRFALTAPRGNYLARVTADLCVGTDTTLVHVDGPESLQSVVDNAIDTAGYMCTGGQDGYRTGNQVLIPGDDEWADEGDKKLTPLRLPFTFPFYNGTYRTAYVSSNGYISFQDGLSDPYANGMPSLNGPNAALYAYWTNLHLGDDAGVYTRRTTVEGTPAVVVEWRNVGYGNGSEPGRVSFSATLRADGTVTVAFGDLPRSPSLRGLGGIIGTENETGTAGLRQEYGLDDDGVEVLLRSGQTIEFSRPPVTYVTGTVTDRNDGKPVENAKVRVTADGEQAAPEVRTAADGSYTVAVPVGRATVGVEARGYRTESTAVRSRRPSTRADRWSPSLATGVVTVVSRGKRPPELRLTSRDGAPAHETITVRNTGSAALTLEAGAMAPAGEPAAPGGRHDGYRVGQQGPGADHGDDRTGRHASGTAAEFDRGIGLRPQLPLPDTVGVVTGGWDTALSRTSAVGYGDDEVWVTDLVNRVFQVYDREGTPLRQVDASALGNGGRDLAYDSATDRMCQVHDAYGIVCLDEDGSVAATLSHPSWRVVPWSSLAYDEEGDVFYISDTNQRAILAIAGTTHPVPGDQLGWCETDHAGLQTLAFNQTSNTLWAGYYYEHGIQAALAIDPADCSVQRSVQISGSSFDTDRSGSLWVIRLTPVPGSRDPLTSLDLTDLDDPQFDRVDGLTITAPTVIRPGRTATVHVRYDTDDERGRDRRTSDRSVQRQELDLALHSDAGRRPLVRVPMVLTTESGGGRHRH</sequence>
<organism evidence="9 10">
    <name type="scientific">Myceligenerans pegani</name>
    <dbReference type="NCBI Taxonomy" id="2776917"/>
    <lineage>
        <taxon>Bacteria</taxon>
        <taxon>Bacillati</taxon>
        <taxon>Actinomycetota</taxon>
        <taxon>Actinomycetes</taxon>
        <taxon>Micrococcales</taxon>
        <taxon>Promicromonosporaceae</taxon>
        <taxon>Myceligenerans</taxon>
    </lineage>
</organism>
<comment type="caution">
    <text evidence="9">The sequence shown here is derived from an EMBL/GenBank/DDBJ whole genome shotgun (WGS) entry which is preliminary data.</text>
</comment>
<dbReference type="SUPFAM" id="SSF49464">
    <property type="entry name" value="Carboxypeptidase regulatory domain-like"/>
    <property type="match status" value="2"/>
</dbReference>
<dbReference type="Pfam" id="PF00082">
    <property type="entry name" value="Peptidase_S8"/>
    <property type="match status" value="1"/>
</dbReference>
<dbReference type="InterPro" id="IPR013784">
    <property type="entry name" value="Carb-bd-like_fold"/>
</dbReference>
<gene>
    <name evidence="9" type="ORF">IHE71_24210</name>
</gene>
<keyword evidence="10" id="KW-1185">Reference proteome</keyword>
<feature type="domain" description="Peptidase S8/S53" evidence="8">
    <location>
        <begin position="211"/>
        <end position="480"/>
    </location>
</feature>
<name>A0ABR9N565_9MICO</name>
<feature type="compositionally biased region" description="Low complexity" evidence="6">
    <location>
        <begin position="1010"/>
        <end position="1019"/>
    </location>
</feature>
<feature type="signal peptide" evidence="7">
    <location>
        <begin position="1"/>
        <end position="29"/>
    </location>
</feature>
<reference evidence="9 10" key="1">
    <citation type="submission" date="2020-10" db="EMBL/GenBank/DDBJ databases">
        <title>Myceligenerans pegani sp. nov., an endophytic actinomycete isolated from Peganum harmala L. in Xinjiang, China.</title>
        <authorList>
            <person name="Xin L."/>
        </authorList>
    </citation>
    <scope>NUCLEOTIDE SEQUENCE [LARGE SCALE GENOMIC DNA]</scope>
    <source>
        <strain evidence="9 10">TRM65318</strain>
    </source>
</reference>
<feature type="active site" description="Charge relay system" evidence="5">
    <location>
        <position position="266"/>
    </location>
</feature>
<protein>
    <submittedName>
        <fullName evidence="9">S8 family serine peptidase</fullName>
    </submittedName>
</protein>
<accession>A0ABR9N565</accession>
<dbReference type="PROSITE" id="PS00138">
    <property type="entry name" value="SUBTILASE_SER"/>
    <property type="match status" value="1"/>
</dbReference>
<dbReference type="InterPro" id="IPR036852">
    <property type="entry name" value="Peptidase_S8/S53_dom_sf"/>
</dbReference>
<dbReference type="PRINTS" id="PR00723">
    <property type="entry name" value="SUBTILISIN"/>
</dbReference>
<feature type="region of interest" description="Disordered" evidence="6">
    <location>
        <begin position="1010"/>
        <end position="1046"/>
    </location>
</feature>
<evidence type="ECO:0000256" key="2">
    <source>
        <dbReference type="ARBA" id="ARBA00022670"/>
    </source>
</evidence>
<evidence type="ECO:0000313" key="9">
    <source>
        <dbReference type="EMBL" id="MBE1878804.1"/>
    </source>
</evidence>
<dbReference type="InterPro" id="IPR008969">
    <property type="entry name" value="CarboxyPept-like_regulatory"/>
</dbReference>
<feature type="region of interest" description="Disordered" evidence="6">
    <location>
        <begin position="146"/>
        <end position="194"/>
    </location>
</feature>
<proteinExistence type="inferred from homology"/>
<dbReference type="EMBL" id="JADAQT010000111">
    <property type="protein sequence ID" value="MBE1878804.1"/>
    <property type="molecule type" value="Genomic_DNA"/>
</dbReference>
<feature type="active site" description="Charge relay system" evidence="5">
    <location>
        <position position="440"/>
    </location>
</feature>
<dbReference type="SUPFAM" id="SSF49452">
    <property type="entry name" value="Starch-binding domain-like"/>
    <property type="match status" value="1"/>
</dbReference>
<keyword evidence="3 5" id="KW-0378">Hydrolase</keyword>
<evidence type="ECO:0000259" key="8">
    <source>
        <dbReference type="Pfam" id="PF00082"/>
    </source>
</evidence>
<dbReference type="SUPFAM" id="SSF52743">
    <property type="entry name" value="Subtilisin-like"/>
    <property type="match status" value="1"/>
</dbReference>
<comment type="similarity">
    <text evidence="1 5">Belongs to the peptidase S8 family.</text>
</comment>
<dbReference type="Gene3D" id="2.120.10.30">
    <property type="entry name" value="TolB, C-terminal domain"/>
    <property type="match status" value="1"/>
</dbReference>
<dbReference type="InterPro" id="IPR000209">
    <property type="entry name" value="Peptidase_S8/S53_dom"/>
</dbReference>
<evidence type="ECO:0000313" key="10">
    <source>
        <dbReference type="Proteomes" id="UP000625527"/>
    </source>
</evidence>
<dbReference type="PANTHER" id="PTHR43399:SF4">
    <property type="entry name" value="CELL WALL-ASSOCIATED PROTEASE"/>
    <property type="match status" value="1"/>
</dbReference>
<dbReference type="Gene3D" id="3.40.50.200">
    <property type="entry name" value="Peptidase S8/S53 domain"/>
    <property type="match status" value="1"/>
</dbReference>
<dbReference type="RefSeq" id="WP_192865366.1">
    <property type="nucleotide sequence ID" value="NZ_JADAQT010000111.1"/>
</dbReference>
<evidence type="ECO:0000256" key="6">
    <source>
        <dbReference type="SAM" id="MobiDB-lite"/>
    </source>
</evidence>
<feature type="region of interest" description="Disordered" evidence="6">
    <location>
        <begin position="1323"/>
        <end position="1342"/>
    </location>
</feature>